<protein>
    <submittedName>
        <fullName evidence="1">Uncharacterized protein</fullName>
    </submittedName>
</protein>
<dbReference type="EMBL" id="ANJA01004192">
    <property type="protein sequence ID" value="ETO59264.1"/>
    <property type="molecule type" value="Genomic_DNA"/>
</dbReference>
<gene>
    <name evidence="1" type="ORF">F444_22365</name>
</gene>
<organism evidence="1 2">
    <name type="scientific">Phytophthora nicotianae P1976</name>
    <dbReference type="NCBI Taxonomy" id="1317066"/>
    <lineage>
        <taxon>Eukaryota</taxon>
        <taxon>Sar</taxon>
        <taxon>Stramenopiles</taxon>
        <taxon>Oomycota</taxon>
        <taxon>Peronosporomycetes</taxon>
        <taxon>Peronosporales</taxon>
        <taxon>Peronosporaceae</taxon>
        <taxon>Phytophthora</taxon>
    </lineage>
</organism>
<evidence type="ECO:0000313" key="2">
    <source>
        <dbReference type="Proteomes" id="UP000028582"/>
    </source>
</evidence>
<accession>A0A080YY03</accession>
<name>A0A080YY03_PHYNI</name>
<sequence length="84" mass="9300">MKFSPRLLLKPRYGSILLMNPPTSTGDLGLTKKMPVVMGIEKPSKSHLEDLKVDHHSPSRSGDLHLLQTQASLLPQQTVVTEVE</sequence>
<proteinExistence type="predicted"/>
<reference evidence="1 2" key="1">
    <citation type="submission" date="2013-11" db="EMBL/GenBank/DDBJ databases">
        <title>The Genome Sequence of Phytophthora parasitica P1976.</title>
        <authorList>
            <consortium name="The Broad Institute Genomics Platform"/>
            <person name="Russ C."/>
            <person name="Tyler B."/>
            <person name="Panabieres F."/>
            <person name="Shan W."/>
            <person name="Tripathy S."/>
            <person name="Grunwald N."/>
            <person name="Machado M."/>
            <person name="Johnson C.S."/>
            <person name="Walker B."/>
            <person name="Young S."/>
            <person name="Zeng Q."/>
            <person name="Gargeya S."/>
            <person name="Fitzgerald M."/>
            <person name="Haas B."/>
            <person name="Abouelleil A."/>
            <person name="Allen A.W."/>
            <person name="Alvarado L."/>
            <person name="Arachchi H.M."/>
            <person name="Berlin A.M."/>
            <person name="Chapman S.B."/>
            <person name="Gainer-Dewar J."/>
            <person name="Goldberg J."/>
            <person name="Griggs A."/>
            <person name="Gujja S."/>
            <person name="Hansen M."/>
            <person name="Howarth C."/>
            <person name="Imamovic A."/>
            <person name="Ireland A."/>
            <person name="Larimer J."/>
            <person name="McCowan C."/>
            <person name="Murphy C."/>
            <person name="Pearson M."/>
            <person name="Poon T.W."/>
            <person name="Priest M."/>
            <person name="Roberts A."/>
            <person name="Saif S."/>
            <person name="Shea T."/>
            <person name="Sisk P."/>
            <person name="Sykes S."/>
            <person name="Wortman J."/>
            <person name="Nusbaum C."/>
            <person name="Birren B."/>
        </authorList>
    </citation>
    <scope>NUCLEOTIDE SEQUENCE [LARGE SCALE GENOMIC DNA]</scope>
    <source>
        <strain evidence="1 2">P1976</strain>
    </source>
</reference>
<dbReference type="AlphaFoldDB" id="A0A080YY03"/>
<dbReference type="Proteomes" id="UP000028582">
    <property type="component" value="Unassembled WGS sequence"/>
</dbReference>
<comment type="caution">
    <text evidence="1">The sequence shown here is derived from an EMBL/GenBank/DDBJ whole genome shotgun (WGS) entry which is preliminary data.</text>
</comment>
<evidence type="ECO:0000313" key="1">
    <source>
        <dbReference type="EMBL" id="ETO59264.1"/>
    </source>
</evidence>